<feature type="transmembrane region" description="Helical" evidence="5">
    <location>
        <begin position="12"/>
        <end position="41"/>
    </location>
</feature>
<keyword evidence="4 5" id="KW-0472">Membrane</keyword>
<accession>A0A4R0ILQ2</accession>
<keyword evidence="3 5" id="KW-1133">Transmembrane helix</keyword>
<evidence type="ECO:0000256" key="4">
    <source>
        <dbReference type="ARBA" id="ARBA00023136"/>
    </source>
</evidence>
<dbReference type="Proteomes" id="UP000292385">
    <property type="component" value="Unassembled WGS sequence"/>
</dbReference>
<dbReference type="EMBL" id="SJJY01000005">
    <property type="protein sequence ID" value="TCC22215.1"/>
    <property type="molecule type" value="Genomic_DNA"/>
</dbReference>
<feature type="transmembrane region" description="Helical" evidence="5">
    <location>
        <begin position="62"/>
        <end position="82"/>
    </location>
</feature>
<sequence length="122" mass="13315">MSTPLSGSEERTWAMVAHIGVLIAAWLAMGFLCPLIIWLIFRDRSDFVKRHAVESLNFQISLLIYSALAAVLIFITFGLGVLIVVPLIVIGAIAALVVIILATVAASGGDDYRYPLTIRFVR</sequence>
<evidence type="ECO:0000313" key="7">
    <source>
        <dbReference type="EMBL" id="TCC34503.1"/>
    </source>
</evidence>
<comment type="caution">
    <text evidence="7">The sequence shown here is derived from an EMBL/GenBank/DDBJ whole genome shotgun (WGS) entry which is preliminary data.</text>
</comment>
<name>A0A4R0ILQ2_9ACTN</name>
<organism evidence="7 9">
    <name type="scientific">Kribbella speibonae</name>
    <dbReference type="NCBI Taxonomy" id="1572660"/>
    <lineage>
        <taxon>Bacteria</taxon>
        <taxon>Bacillati</taxon>
        <taxon>Actinomycetota</taxon>
        <taxon>Actinomycetes</taxon>
        <taxon>Propionibacteriales</taxon>
        <taxon>Kribbellaceae</taxon>
        <taxon>Kribbella</taxon>
    </lineage>
</organism>
<evidence type="ECO:0000256" key="1">
    <source>
        <dbReference type="ARBA" id="ARBA00004141"/>
    </source>
</evidence>
<evidence type="ECO:0000313" key="9">
    <source>
        <dbReference type="Proteomes" id="UP000294225"/>
    </source>
</evidence>
<protein>
    <submittedName>
        <fullName evidence="7">DUF4870 domain-containing protein</fullName>
    </submittedName>
</protein>
<evidence type="ECO:0000256" key="2">
    <source>
        <dbReference type="ARBA" id="ARBA00022692"/>
    </source>
</evidence>
<dbReference type="InterPro" id="IPR019109">
    <property type="entry name" value="MamF_MmsF"/>
</dbReference>
<comment type="subcellular location">
    <subcellularLocation>
        <location evidence="1">Membrane</location>
        <topology evidence="1">Multi-pass membrane protein</topology>
    </subcellularLocation>
</comment>
<dbReference type="EMBL" id="SJKC01000004">
    <property type="protein sequence ID" value="TCC34503.1"/>
    <property type="molecule type" value="Genomic_DNA"/>
</dbReference>
<gene>
    <name evidence="6" type="ORF">E0H58_23760</name>
    <name evidence="7" type="ORF">E0H92_29650</name>
</gene>
<evidence type="ECO:0000256" key="5">
    <source>
        <dbReference type="SAM" id="Phobius"/>
    </source>
</evidence>
<proteinExistence type="predicted"/>
<keyword evidence="2 5" id="KW-0812">Transmembrane</keyword>
<reference evidence="8 9" key="1">
    <citation type="submission" date="2019-02" db="EMBL/GenBank/DDBJ databases">
        <title>Kribbella capetownensis sp. nov. and Kribbella speibonae sp. nov., isolated from soil.</title>
        <authorList>
            <person name="Curtis S.M."/>
            <person name="Norton I."/>
            <person name="Everest G.J."/>
            <person name="Meyers P.R."/>
        </authorList>
    </citation>
    <scope>NUCLEOTIDE SEQUENCE [LARGE SCALE GENOMIC DNA]</scope>
    <source>
        <strain evidence="6 8">SK5</strain>
        <strain evidence="7 9">YM55</strain>
    </source>
</reference>
<evidence type="ECO:0000313" key="6">
    <source>
        <dbReference type="EMBL" id="TCC22215.1"/>
    </source>
</evidence>
<evidence type="ECO:0000256" key="3">
    <source>
        <dbReference type="ARBA" id="ARBA00022989"/>
    </source>
</evidence>
<evidence type="ECO:0000313" key="8">
    <source>
        <dbReference type="Proteomes" id="UP000292385"/>
    </source>
</evidence>
<dbReference type="AlphaFoldDB" id="A0A4R0ILQ2"/>
<dbReference type="Proteomes" id="UP000294225">
    <property type="component" value="Unassembled WGS sequence"/>
</dbReference>
<feature type="transmembrane region" description="Helical" evidence="5">
    <location>
        <begin position="88"/>
        <end position="109"/>
    </location>
</feature>
<keyword evidence="8" id="KW-1185">Reference proteome</keyword>
<dbReference type="Pfam" id="PF09685">
    <property type="entry name" value="MamF_MmsF"/>
    <property type="match status" value="1"/>
</dbReference>